<comment type="caution">
    <text evidence="5">The sequence shown here is derived from an EMBL/GenBank/DDBJ whole genome shotgun (WGS) entry which is preliminary data.</text>
</comment>
<keyword evidence="4" id="KW-0143">Chaperone</keyword>
<comment type="similarity">
    <text evidence="4">Belongs to the FliW family.</text>
</comment>
<evidence type="ECO:0000256" key="3">
    <source>
        <dbReference type="ARBA" id="ARBA00022845"/>
    </source>
</evidence>
<dbReference type="PANTHER" id="PTHR39190">
    <property type="entry name" value="FLAGELLAR ASSEMBLY FACTOR FLIW"/>
    <property type="match status" value="1"/>
</dbReference>
<dbReference type="Gene3D" id="2.30.290.10">
    <property type="entry name" value="BH3618-like"/>
    <property type="match status" value="1"/>
</dbReference>
<comment type="subunit">
    <text evidence="4">Interacts with translational regulator CsrA and flagellin(s).</text>
</comment>
<dbReference type="SUPFAM" id="SSF141457">
    <property type="entry name" value="BH3618-like"/>
    <property type="match status" value="1"/>
</dbReference>
<evidence type="ECO:0000313" key="5">
    <source>
        <dbReference type="EMBL" id="MBM5570941.1"/>
    </source>
</evidence>
<accession>A0ABS2C9W1</accession>
<keyword evidence="5" id="KW-0969">Cilium</keyword>
<dbReference type="PANTHER" id="PTHR39190:SF1">
    <property type="entry name" value="FLAGELLAR ASSEMBLY FACTOR FLIW"/>
    <property type="match status" value="1"/>
</dbReference>
<name>A0ABS2C9W1_9NEIS</name>
<protein>
    <recommendedName>
        <fullName evidence="4">Flagellar assembly factor FliW</fullName>
    </recommendedName>
</protein>
<evidence type="ECO:0000313" key="6">
    <source>
        <dbReference type="Proteomes" id="UP001195660"/>
    </source>
</evidence>
<organism evidence="5 6">
    <name type="scientific">Deefgea chitinilytica</name>
    <dbReference type="NCBI Taxonomy" id="570276"/>
    <lineage>
        <taxon>Bacteria</taxon>
        <taxon>Pseudomonadati</taxon>
        <taxon>Pseudomonadota</taxon>
        <taxon>Betaproteobacteria</taxon>
        <taxon>Neisseriales</taxon>
        <taxon>Chitinibacteraceae</taxon>
        <taxon>Deefgea</taxon>
    </lineage>
</organism>
<reference evidence="5 6" key="1">
    <citation type="submission" date="2019-11" db="EMBL/GenBank/DDBJ databases">
        <title>Novel Deefgea species.</title>
        <authorList>
            <person name="Han J.-H."/>
        </authorList>
    </citation>
    <scope>NUCLEOTIDE SEQUENCE [LARGE SCALE GENOMIC DNA]</scope>
    <source>
        <strain evidence="5 6">LMG 24817</strain>
    </source>
</reference>
<evidence type="ECO:0000256" key="1">
    <source>
        <dbReference type="ARBA" id="ARBA00022490"/>
    </source>
</evidence>
<dbReference type="Pfam" id="PF02623">
    <property type="entry name" value="FliW"/>
    <property type="match status" value="1"/>
</dbReference>
<proteinExistence type="inferred from homology"/>
<comment type="subcellular location">
    <subcellularLocation>
        <location evidence="4">Cytoplasm</location>
    </subcellularLocation>
</comment>
<keyword evidence="5" id="KW-0282">Flagellum</keyword>
<gene>
    <name evidence="4" type="primary">fliW</name>
    <name evidence="5" type="ORF">GM173_05025</name>
</gene>
<keyword evidence="2 4" id="KW-1005">Bacterial flagellum biogenesis</keyword>
<keyword evidence="3 4" id="KW-0810">Translation regulation</keyword>
<dbReference type="Proteomes" id="UP001195660">
    <property type="component" value="Unassembled WGS sequence"/>
</dbReference>
<evidence type="ECO:0000256" key="2">
    <source>
        <dbReference type="ARBA" id="ARBA00022795"/>
    </source>
</evidence>
<dbReference type="HAMAP" id="MF_01185">
    <property type="entry name" value="FliW"/>
    <property type="match status" value="1"/>
</dbReference>
<evidence type="ECO:0000256" key="4">
    <source>
        <dbReference type="HAMAP-Rule" id="MF_01185"/>
    </source>
</evidence>
<dbReference type="InterPro" id="IPR003775">
    <property type="entry name" value="Flagellar_assembly_factor_FliW"/>
</dbReference>
<keyword evidence="6" id="KW-1185">Reference proteome</keyword>
<keyword evidence="1 4" id="KW-0963">Cytoplasm</keyword>
<sequence length="150" mass="16962">MLQLLPSRNGVNSMQVFQSRFGQIEVDPDTIIHFPLGIPGFEDCKNYKLLHEESQDPQVLWLQSLDDSAAMFTLIEAERLGLNYMLTLSDEECDLIELKNAEDAKLFLILSRPDGSQISANTRAPLVINLQSRKGLQKLDVKADIVFRNT</sequence>
<comment type="function">
    <text evidence="4">Acts as an anti-CsrA protein, binds CsrA and prevents it from repressing translation of its target genes, one of which is flagellin. Binds to flagellin and participates in the assembly of the flagellum.</text>
</comment>
<keyword evidence="5" id="KW-0966">Cell projection</keyword>
<dbReference type="EMBL" id="WOFE01000001">
    <property type="protein sequence ID" value="MBM5570941.1"/>
    <property type="molecule type" value="Genomic_DNA"/>
</dbReference>
<dbReference type="InterPro" id="IPR024046">
    <property type="entry name" value="Flagellar_assmbl_FliW_dom_sf"/>
</dbReference>